<evidence type="ECO:0000259" key="5">
    <source>
        <dbReference type="Pfam" id="PF01321"/>
    </source>
</evidence>
<dbReference type="Pfam" id="PF00557">
    <property type="entry name" value="Peptidase_M24"/>
    <property type="match status" value="1"/>
</dbReference>
<name>F4KQQ1_HALH1</name>
<evidence type="ECO:0000256" key="2">
    <source>
        <dbReference type="ARBA" id="ARBA00022723"/>
    </source>
</evidence>
<dbReference type="GO" id="GO:0046872">
    <property type="term" value="F:metal ion binding"/>
    <property type="evidence" value="ECO:0007669"/>
    <property type="project" value="UniProtKB-KW"/>
</dbReference>
<dbReference type="InterPro" id="IPR050422">
    <property type="entry name" value="X-Pro_aminopeptidase_P"/>
</dbReference>
<evidence type="ECO:0000259" key="6">
    <source>
        <dbReference type="Pfam" id="PF16188"/>
    </source>
</evidence>
<dbReference type="Pfam" id="PF16188">
    <property type="entry name" value="Peptidase_M24_C"/>
    <property type="match status" value="1"/>
</dbReference>
<feature type="domain" description="Peptidase M24" evidence="4">
    <location>
        <begin position="311"/>
        <end position="525"/>
    </location>
</feature>
<dbReference type="AlphaFoldDB" id="F4KQQ1"/>
<dbReference type="InterPro" id="IPR029149">
    <property type="entry name" value="Creatin/AminoP/Spt16_N"/>
</dbReference>
<dbReference type="STRING" id="760192.Halhy_3163"/>
<evidence type="ECO:0000256" key="3">
    <source>
        <dbReference type="ARBA" id="ARBA00022801"/>
    </source>
</evidence>
<dbReference type="InterPro" id="IPR000994">
    <property type="entry name" value="Pept_M24"/>
</dbReference>
<evidence type="ECO:0000259" key="4">
    <source>
        <dbReference type="Pfam" id="PF00557"/>
    </source>
</evidence>
<dbReference type="Gene3D" id="3.40.350.10">
    <property type="entry name" value="Creatinase/prolidase N-terminal domain"/>
    <property type="match status" value="2"/>
</dbReference>
<dbReference type="HOGENOM" id="CLU_011781_2_4_10"/>
<sequence>MSIAALQALRLALQRQEIAAYIVPSNDPHQSEYVPDYWKLREWLSGFTGSAGTLVITATAAQVWTDGRYFTQAEQELAGSPFVLKKQQVAHAPEHIEWLVENLPAGATVAADGKLFSVQQQRYIEKRFAAKGIELDTQLDLLGPLWEDRPALPLSPIFEQDTYFAGVSRAEKLQALRSEIKAAGCTHHLICTLEDIAWLLNLRGSDVGFTPVFVAYLIVGLDEAWLFIHSAKISTSLQQQLQQDKVQLMLYSTIDLFCGELSARDRILIDAASCSNHLYQQLSKVQIKEGAHLVRDRKAVKNHAEIYHFKSAMRKDGVALLRAFRWLEAALAEGKTPSEYDFAQKIAACRAEQADYFSESFPAIIGYNGHGAIIHYRPSKEGSAKIQPQGILLVDSGAQYLDGTTDITRTIALSEPTAQQRLHYTLVLKGMIALSTAVFLKGTIGLQLDALARQPLWQHTLNYNHGTGHGVGAFLSVHEPPHGFASNTTTSRGTTALEVGHICSNEPGFYLPGQYGIRIENLILCAPKVQNEYGDFLHFETLTLFPIDTKLLDKSLLNVSEIEWLNTYHHRVLQELGSLVEVDELTWLEEKCKQF</sequence>
<evidence type="ECO:0000256" key="1">
    <source>
        <dbReference type="ARBA" id="ARBA00008766"/>
    </source>
</evidence>
<dbReference type="CDD" id="cd01085">
    <property type="entry name" value="APP"/>
    <property type="match status" value="1"/>
</dbReference>
<organism evidence="7 8">
    <name type="scientific">Haliscomenobacter hydrossis (strain ATCC 27775 / DSM 1100 / LMG 10767 / O)</name>
    <dbReference type="NCBI Taxonomy" id="760192"/>
    <lineage>
        <taxon>Bacteria</taxon>
        <taxon>Pseudomonadati</taxon>
        <taxon>Bacteroidota</taxon>
        <taxon>Saprospiria</taxon>
        <taxon>Saprospirales</taxon>
        <taxon>Haliscomenobacteraceae</taxon>
        <taxon>Haliscomenobacter</taxon>
    </lineage>
</organism>
<dbReference type="KEGG" id="hhy:Halhy_3163"/>
<accession>F4KQQ1</accession>
<dbReference type="InterPro" id="IPR001969">
    <property type="entry name" value="Aspartic_peptidase_AS"/>
</dbReference>
<feature type="domain" description="Peptidase M24 C-terminal" evidence="6">
    <location>
        <begin position="536"/>
        <end position="594"/>
    </location>
</feature>
<dbReference type="PANTHER" id="PTHR43763:SF6">
    <property type="entry name" value="XAA-PRO AMINOPEPTIDASE 1"/>
    <property type="match status" value="1"/>
</dbReference>
<reference evidence="7 8" key="1">
    <citation type="journal article" date="2011" name="Stand. Genomic Sci.">
        <title>Complete genome sequence of Haliscomenobacter hydrossis type strain (O).</title>
        <authorList>
            <consortium name="US DOE Joint Genome Institute (JGI-PGF)"/>
            <person name="Daligault H."/>
            <person name="Lapidus A."/>
            <person name="Zeytun A."/>
            <person name="Nolan M."/>
            <person name="Lucas S."/>
            <person name="Del Rio T.G."/>
            <person name="Tice H."/>
            <person name="Cheng J.F."/>
            <person name="Tapia R."/>
            <person name="Han C."/>
            <person name="Goodwin L."/>
            <person name="Pitluck S."/>
            <person name="Liolios K."/>
            <person name="Pagani I."/>
            <person name="Ivanova N."/>
            <person name="Huntemann M."/>
            <person name="Mavromatis K."/>
            <person name="Mikhailova N."/>
            <person name="Pati A."/>
            <person name="Chen A."/>
            <person name="Palaniappan K."/>
            <person name="Land M."/>
            <person name="Hauser L."/>
            <person name="Brambilla E.M."/>
            <person name="Rohde M."/>
            <person name="Verbarg S."/>
            <person name="Goker M."/>
            <person name="Bristow J."/>
            <person name="Eisen J.A."/>
            <person name="Markowitz V."/>
            <person name="Hugenholtz P."/>
            <person name="Kyrpides N.C."/>
            <person name="Klenk H.P."/>
            <person name="Woyke T."/>
        </authorList>
    </citation>
    <scope>NUCLEOTIDE SEQUENCE [LARGE SCALE GENOMIC DNA]</scope>
    <source>
        <strain evidence="8">ATCC 27775 / DSM 1100 / LMG 10767 / O</strain>
    </source>
</reference>
<dbReference type="InterPro" id="IPR036005">
    <property type="entry name" value="Creatinase/aminopeptidase-like"/>
</dbReference>
<dbReference type="FunFam" id="3.40.350.10:FF:000003">
    <property type="entry name" value="Xaa-pro aminopeptidase P"/>
    <property type="match status" value="1"/>
</dbReference>
<dbReference type="Proteomes" id="UP000008461">
    <property type="component" value="Chromosome"/>
</dbReference>
<comment type="similarity">
    <text evidence="1">Belongs to the peptidase M24B family.</text>
</comment>
<gene>
    <name evidence="7" type="ordered locus">Halhy_3163</name>
</gene>
<keyword evidence="3" id="KW-0378">Hydrolase</keyword>
<evidence type="ECO:0000313" key="8">
    <source>
        <dbReference type="Proteomes" id="UP000008461"/>
    </source>
</evidence>
<proteinExistence type="inferred from homology"/>
<dbReference type="InterPro" id="IPR033740">
    <property type="entry name" value="Pept_M24B"/>
</dbReference>
<dbReference type="OrthoDB" id="9806388at2"/>
<dbReference type="GO" id="GO:0006508">
    <property type="term" value="P:proteolysis"/>
    <property type="evidence" value="ECO:0007669"/>
    <property type="project" value="InterPro"/>
</dbReference>
<keyword evidence="8" id="KW-1185">Reference proteome</keyword>
<dbReference type="PROSITE" id="PS00141">
    <property type="entry name" value="ASP_PROTEASE"/>
    <property type="match status" value="1"/>
</dbReference>
<dbReference type="GO" id="GO:0004190">
    <property type="term" value="F:aspartic-type endopeptidase activity"/>
    <property type="evidence" value="ECO:0007669"/>
    <property type="project" value="InterPro"/>
</dbReference>
<dbReference type="Pfam" id="PF16189">
    <property type="entry name" value="Creatinase_N_2"/>
    <property type="match status" value="1"/>
</dbReference>
<dbReference type="Pfam" id="PF01321">
    <property type="entry name" value="Creatinase_N"/>
    <property type="match status" value="1"/>
</dbReference>
<dbReference type="GO" id="GO:0005737">
    <property type="term" value="C:cytoplasm"/>
    <property type="evidence" value="ECO:0007669"/>
    <property type="project" value="UniProtKB-ARBA"/>
</dbReference>
<reference key="2">
    <citation type="submission" date="2011-04" db="EMBL/GenBank/DDBJ databases">
        <title>Complete sequence of chromosome of Haliscomenobacter hydrossis DSM 1100.</title>
        <authorList>
            <consortium name="US DOE Joint Genome Institute (JGI-PGF)"/>
            <person name="Lucas S."/>
            <person name="Han J."/>
            <person name="Lapidus A."/>
            <person name="Bruce D."/>
            <person name="Goodwin L."/>
            <person name="Pitluck S."/>
            <person name="Peters L."/>
            <person name="Kyrpides N."/>
            <person name="Mavromatis K."/>
            <person name="Ivanova N."/>
            <person name="Ovchinnikova G."/>
            <person name="Pagani I."/>
            <person name="Daligault H."/>
            <person name="Detter J.C."/>
            <person name="Han C."/>
            <person name="Land M."/>
            <person name="Hauser L."/>
            <person name="Markowitz V."/>
            <person name="Cheng J.-F."/>
            <person name="Hugenholtz P."/>
            <person name="Woyke T."/>
            <person name="Wu D."/>
            <person name="Verbarg S."/>
            <person name="Frueling A."/>
            <person name="Brambilla E."/>
            <person name="Klenk H.-P."/>
            <person name="Eisen J.A."/>
        </authorList>
    </citation>
    <scope>NUCLEOTIDE SEQUENCE</scope>
    <source>
        <strain>DSM 1100</strain>
    </source>
</reference>
<dbReference type="InterPro" id="IPR032416">
    <property type="entry name" value="Peptidase_M24_C"/>
</dbReference>
<dbReference type="GO" id="GO:0070006">
    <property type="term" value="F:metalloaminopeptidase activity"/>
    <property type="evidence" value="ECO:0007669"/>
    <property type="project" value="InterPro"/>
</dbReference>
<protein>
    <submittedName>
        <fullName evidence="7">Peptidase M24</fullName>
    </submittedName>
</protein>
<evidence type="ECO:0000313" key="7">
    <source>
        <dbReference type="EMBL" id="AEE51024.1"/>
    </source>
</evidence>
<dbReference type="InterPro" id="IPR000587">
    <property type="entry name" value="Creatinase_N"/>
</dbReference>
<dbReference type="EMBL" id="CP002691">
    <property type="protein sequence ID" value="AEE51024.1"/>
    <property type="molecule type" value="Genomic_DNA"/>
</dbReference>
<dbReference type="Gene3D" id="3.90.230.10">
    <property type="entry name" value="Creatinase/methionine aminopeptidase superfamily"/>
    <property type="match status" value="1"/>
</dbReference>
<dbReference type="RefSeq" id="WP_013765566.1">
    <property type="nucleotide sequence ID" value="NC_015510.1"/>
</dbReference>
<dbReference type="SUPFAM" id="SSF55920">
    <property type="entry name" value="Creatinase/aminopeptidase"/>
    <property type="match status" value="1"/>
</dbReference>
<feature type="domain" description="Creatinase N-terminal" evidence="5">
    <location>
        <begin position="6"/>
        <end position="129"/>
    </location>
</feature>
<dbReference type="FunFam" id="3.90.230.10:FF:000009">
    <property type="entry name" value="xaa-Pro aminopeptidase 2"/>
    <property type="match status" value="1"/>
</dbReference>
<dbReference type="SUPFAM" id="SSF53092">
    <property type="entry name" value="Creatinase/prolidase N-terminal domain"/>
    <property type="match status" value="1"/>
</dbReference>
<keyword evidence="2" id="KW-0479">Metal-binding</keyword>
<dbReference type="eggNOG" id="COG0006">
    <property type="taxonomic scope" value="Bacteria"/>
</dbReference>
<dbReference type="PANTHER" id="PTHR43763">
    <property type="entry name" value="XAA-PRO AMINOPEPTIDASE 1"/>
    <property type="match status" value="1"/>
</dbReference>